<dbReference type="InterPro" id="IPR017927">
    <property type="entry name" value="FAD-bd_FR_type"/>
</dbReference>
<dbReference type="OrthoDB" id="3291337at2"/>
<dbReference type="InterPro" id="IPR017938">
    <property type="entry name" value="Riboflavin_synthase-like_b-brl"/>
</dbReference>
<dbReference type="CDD" id="cd06193">
    <property type="entry name" value="siderophore_interacting"/>
    <property type="match status" value="1"/>
</dbReference>
<keyword evidence="3" id="KW-1185">Reference proteome</keyword>
<proteinExistence type="predicted"/>
<dbReference type="Proteomes" id="UP000193711">
    <property type="component" value="Unassembled WGS sequence"/>
</dbReference>
<accession>A0A1X7P610</accession>
<feature type="domain" description="FAD-binding FR-type" evidence="1">
    <location>
        <begin position="13"/>
        <end position="150"/>
    </location>
</feature>
<protein>
    <submittedName>
        <fullName evidence="2">NADPH-dependent ferric siderophore reductase, contains FAD-binding and SIP domains</fullName>
    </submittedName>
</protein>
<dbReference type="AlphaFoldDB" id="A0A1X7P610"/>
<gene>
    <name evidence="2" type="ORF">SAMN06295885_2548</name>
</gene>
<dbReference type="PROSITE" id="PS51384">
    <property type="entry name" value="FAD_FR"/>
    <property type="match status" value="1"/>
</dbReference>
<evidence type="ECO:0000313" key="3">
    <source>
        <dbReference type="Proteomes" id="UP000193711"/>
    </source>
</evidence>
<evidence type="ECO:0000259" key="1">
    <source>
        <dbReference type="PROSITE" id="PS51384"/>
    </source>
</evidence>
<dbReference type="SUPFAM" id="SSF63380">
    <property type="entry name" value="Riboflavin synthase domain-like"/>
    <property type="match status" value="1"/>
</dbReference>
<dbReference type="InterPro" id="IPR013113">
    <property type="entry name" value="SIP_FAD-bd"/>
</dbReference>
<dbReference type="InterPro" id="IPR039374">
    <property type="entry name" value="SIP_fam"/>
</dbReference>
<dbReference type="Gene3D" id="3.40.50.80">
    <property type="entry name" value="Nucleotide-binding domain of ferredoxin-NADP reductase (FNR) module"/>
    <property type="match status" value="1"/>
</dbReference>
<dbReference type="RefSeq" id="WP_085476927.1">
    <property type="nucleotide sequence ID" value="NZ_FXBM01000002.1"/>
</dbReference>
<dbReference type="GO" id="GO:0016491">
    <property type="term" value="F:oxidoreductase activity"/>
    <property type="evidence" value="ECO:0007669"/>
    <property type="project" value="InterPro"/>
</dbReference>
<dbReference type="PANTHER" id="PTHR30157">
    <property type="entry name" value="FERRIC REDUCTASE, NADPH-DEPENDENT"/>
    <property type="match status" value="1"/>
</dbReference>
<evidence type="ECO:0000313" key="2">
    <source>
        <dbReference type="EMBL" id="SMH45486.1"/>
    </source>
</evidence>
<dbReference type="STRING" id="1891671.SAMN06295885_2548"/>
<dbReference type="PANTHER" id="PTHR30157:SF0">
    <property type="entry name" value="NADPH-DEPENDENT FERRIC-CHELATE REDUCTASE"/>
    <property type="match status" value="1"/>
</dbReference>
<dbReference type="EMBL" id="FXBM01000002">
    <property type="protein sequence ID" value="SMH45486.1"/>
    <property type="molecule type" value="Genomic_DNA"/>
</dbReference>
<dbReference type="Pfam" id="PF08021">
    <property type="entry name" value="FAD_binding_9"/>
    <property type="match status" value="1"/>
</dbReference>
<dbReference type="InterPro" id="IPR007037">
    <property type="entry name" value="SIP_rossman_dom"/>
</dbReference>
<sequence length="275" mass="29797">MSRSFTPTRPTDPQVVTVEVVRTVRVTPSMQRVTFGGPGAALLHPLGHDQWFRLFLPRPGQEELRLPTRASALWYAQYLAMPRARRPFVRNYTVRRYRAEGADGGPELDVDFVVHGEGGEAGPAVTFALTAAVGDRVGILDQGLGYRRGDGTDWCLLVADETGLPAVAGILGSLPADRRAEVFLEVPGDDDRQPIASSDAVTVHWLPRADAHARPGERALDVLRGAELPAGRPSVFAVGESALATGARRHLAAERGVDKRDITFIGYWRHGVAAP</sequence>
<dbReference type="Pfam" id="PF04954">
    <property type="entry name" value="SIP"/>
    <property type="match status" value="1"/>
</dbReference>
<dbReference type="Gene3D" id="2.40.30.10">
    <property type="entry name" value="Translation factors"/>
    <property type="match status" value="1"/>
</dbReference>
<dbReference type="InterPro" id="IPR039261">
    <property type="entry name" value="FNR_nucleotide-bd"/>
</dbReference>
<organism evidence="2 3">
    <name type="scientific">Rathayibacter oskolensis</name>
    <dbReference type="NCBI Taxonomy" id="1891671"/>
    <lineage>
        <taxon>Bacteria</taxon>
        <taxon>Bacillati</taxon>
        <taxon>Actinomycetota</taxon>
        <taxon>Actinomycetes</taxon>
        <taxon>Micrococcales</taxon>
        <taxon>Microbacteriaceae</taxon>
        <taxon>Rathayibacter</taxon>
    </lineage>
</organism>
<reference evidence="3" key="1">
    <citation type="submission" date="2017-04" db="EMBL/GenBank/DDBJ databases">
        <authorList>
            <person name="Varghese N."/>
            <person name="Submissions S."/>
        </authorList>
    </citation>
    <scope>NUCLEOTIDE SEQUENCE [LARGE SCALE GENOMIC DNA]</scope>
    <source>
        <strain evidence="3">VKM Ac-2121</strain>
    </source>
</reference>
<name>A0A1X7P610_9MICO</name>